<evidence type="ECO:0000259" key="2">
    <source>
        <dbReference type="Pfam" id="PF14470"/>
    </source>
</evidence>
<evidence type="ECO:0000313" key="3">
    <source>
        <dbReference type="EMBL" id="ECZ5737810.1"/>
    </source>
</evidence>
<dbReference type="Gene3D" id="2.30.29.50">
    <property type="entry name" value="Bacterial Pleckstrin homology domain"/>
    <property type="match status" value="1"/>
</dbReference>
<dbReference type="Pfam" id="PF14470">
    <property type="entry name" value="bPH_3"/>
    <property type="match status" value="1"/>
</dbReference>
<dbReference type="InterPro" id="IPR018649">
    <property type="entry name" value="SHOCT"/>
</dbReference>
<evidence type="ECO:0000313" key="4">
    <source>
        <dbReference type="Proteomes" id="UP000421425"/>
    </source>
</evidence>
<dbReference type="InterPro" id="IPR037063">
    <property type="entry name" value="PHb_sf"/>
</dbReference>
<dbReference type="EMBL" id="AALHBX010000004">
    <property type="protein sequence ID" value="ECZ5737810.1"/>
    <property type="molecule type" value="Genomic_DNA"/>
</dbReference>
<organism evidence="3 4">
    <name type="scientific">Campylobacter jejuni</name>
    <dbReference type="NCBI Taxonomy" id="197"/>
    <lineage>
        <taxon>Bacteria</taxon>
        <taxon>Pseudomonadati</taxon>
        <taxon>Campylobacterota</taxon>
        <taxon>Epsilonproteobacteria</taxon>
        <taxon>Campylobacterales</taxon>
        <taxon>Campylobacteraceae</taxon>
        <taxon>Campylobacter</taxon>
    </lineage>
</organism>
<feature type="domain" description="YokE-like PH" evidence="2">
    <location>
        <begin position="35"/>
        <end position="123"/>
    </location>
</feature>
<sequence>MPSLEEIQSQISDFSNAKNIFSRKEIKALPDILWENEKVKKAAQGTYNLATGLLVATDKRLIFIDKGIFSLKVETFLYDKISSIEYSTGLMFGEMVIYASGNKAKIKNMEKNETKEMAEFVRECTQNTDANNHISTTNSDLTVELERISNLKDKGIITEEEFKTMKEKIIAKM</sequence>
<name>A0A624F4M6_CAMJU</name>
<dbReference type="Proteomes" id="UP000421425">
    <property type="component" value="Unassembled WGS sequence"/>
</dbReference>
<proteinExistence type="predicted"/>
<dbReference type="Pfam" id="PF09851">
    <property type="entry name" value="SHOCT"/>
    <property type="match status" value="1"/>
</dbReference>
<accession>A0A624F4M6</accession>
<dbReference type="InterPro" id="IPR039519">
    <property type="entry name" value="YokE-like_PH"/>
</dbReference>
<reference evidence="3 4" key="1">
    <citation type="submission" date="2019-10" db="EMBL/GenBank/DDBJ databases">
        <authorList>
            <consortium name="PulseNet: The National Subtyping Network for Foodborne Disease Surveillance"/>
            <person name="Tarr C.L."/>
            <person name="Trees E."/>
            <person name="Katz L.S."/>
            <person name="Carleton-Romer H.A."/>
            <person name="Stroika S."/>
            <person name="Kucerova Z."/>
            <person name="Roache K.F."/>
            <person name="Sabol A.L."/>
            <person name="Besser J."/>
            <person name="Gerner-Smidt P."/>
        </authorList>
    </citation>
    <scope>NUCLEOTIDE SEQUENCE [LARGE SCALE GENOMIC DNA]</scope>
    <source>
        <strain evidence="3 4">PNUSAC012091</strain>
    </source>
</reference>
<feature type="domain" description="SHOCT" evidence="1">
    <location>
        <begin position="144"/>
        <end position="169"/>
    </location>
</feature>
<gene>
    <name evidence="3" type="ORF">F8Y55_03930</name>
</gene>
<comment type="caution">
    <text evidence="3">The sequence shown here is derived from an EMBL/GenBank/DDBJ whole genome shotgun (WGS) entry which is preliminary data.</text>
</comment>
<evidence type="ECO:0000259" key="1">
    <source>
        <dbReference type="Pfam" id="PF09851"/>
    </source>
</evidence>
<protein>
    <recommendedName>
        <fullName evidence="5">YokE-like PH domain-containing protein</fullName>
    </recommendedName>
</protein>
<dbReference type="AlphaFoldDB" id="A0A624F4M6"/>
<evidence type="ECO:0008006" key="5">
    <source>
        <dbReference type="Google" id="ProtNLM"/>
    </source>
</evidence>
<dbReference type="RefSeq" id="WP_070280530.1">
    <property type="nucleotide sequence ID" value="NZ_MJXH01000026.1"/>
</dbReference>